<feature type="compositionally biased region" description="Polar residues" evidence="1">
    <location>
        <begin position="226"/>
        <end position="244"/>
    </location>
</feature>
<feature type="region of interest" description="Disordered" evidence="1">
    <location>
        <begin position="1"/>
        <end position="20"/>
    </location>
</feature>
<organism evidence="2 3">
    <name type="scientific">Basidiobolus ranarum</name>
    <dbReference type="NCBI Taxonomy" id="34480"/>
    <lineage>
        <taxon>Eukaryota</taxon>
        <taxon>Fungi</taxon>
        <taxon>Fungi incertae sedis</taxon>
        <taxon>Zoopagomycota</taxon>
        <taxon>Entomophthoromycotina</taxon>
        <taxon>Basidiobolomycetes</taxon>
        <taxon>Basidiobolales</taxon>
        <taxon>Basidiobolaceae</taxon>
        <taxon>Basidiobolus</taxon>
    </lineage>
</organism>
<keyword evidence="3" id="KW-1185">Reference proteome</keyword>
<feature type="compositionally biased region" description="Polar residues" evidence="1">
    <location>
        <begin position="263"/>
        <end position="273"/>
    </location>
</feature>
<proteinExistence type="predicted"/>
<feature type="region of interest" description="Disordered" evidence="1">
    <location>
        <begin position="225"/>
        <end position="391"/>
    </location>
</feature>
<accession>A0ABR2WU15</accession>
<feature type="region of interest" description="Disordered" evidence="1">
    <location>
        <begin position="73"/>
        <end position="150"/>
    </location>
</feature>
<dbReference type="Proteomes" id="UP001479436">
    <property type="component" value="Unassembled WGS sequence"/>
</dbReference>
<feature type="compositionally biased region" description="Low complexity" evidence="1">
    <location>
        <begin position="86"/>
        <end position="106"/>
    </location>
</feature>
<evidence type="ECO:0000256" key="1">
    <source>
        <dbReference type="SAM" id="MobiDB-lite"/>
    </source>
</evidence>
<evidence type="ECO:0000313" key="2">
    <source>
        <dbReference type="EMBL" id="KAK9764906.1"/>
    </source>
</evidence>
<sequence length="391" mass="40849">MDHTNIPGFTPGQGVPHDELNPSLIARERNDHSLIHDKHKPHHDQSHNTAHHETNHSPIAAIKEKVKGIFSKDKKDTHDHDHHTHTGANVSGTTAGAATGAVAAGSHPTHQEHSISSSSASSSEFSDSGNHKNRGNVTPFAGSGTTAGGHDISRESIAAEKAQSHHQHEAGLMAAAGAFGTPSAASVGIEHYERDHGHSGTHQYPGDHFPGEGNIHKGVEGLSLGDRSSQTNPGANNGIHNQQELGVGNIPVGNPEQRHQAGHVSNYSVNPDSTGAYPAVDNTVQSSTALPAHSQQSYGTGHVSSQNPSAYPAVGNPGQSTSPSSIPVGGQKEYSQNELGSNYSGQPIGSSSATYDTPTGNVQAGNNQPQYAPHDYNDRKPIGTNNIPGQY</sequence>
<feature type="compositionally biased region" description="Polar residues" evidence="1">
    <location>
        <begin position="333"/>
        <end position="370"/>
    </location>
</feature>
<feature type="region of interest" description="Disordered" evidence="1">
    <location>
        <begin position="36"/>
        <end position="59"/>
    </location>
</feature>
<comment type="caution">
    <text evidence="2">The sequence shown here is derived from an EMBL/GenBank/DDBJ whole genome shotgun (WGS) entry which is preliminary data.</text>
</comment>
<feature type="compositionally biased region" description="Low complexity" evidence="1">
    <location>
        <begin position="114"/>
        <end position="128"/>
    </location>
</feature>
<gene>
    <name evidence="2" type="ORF">K7432_007196</name>
</gene>
<dbReference type="EMBL" id="JASJQH010000346">
    <property type="protein sequence ID" value="KAK9764906.1"/>
    <property type="molecule type" value="Genomic_DNA"/>
</dbReference>
<protein>
    <recommendedName>
        <fullName evidence="4">Dehydrin</fullName>
    </recommendedName>
</protein>
<feature type="compositionally biased region" description="Basic and acidic residues" evidence="1">
    <location>
        <begin position="43"/>
        <end position="55"/>
    </location>
</feature>
<feature type="compositionally biased region" description="Basic and acidic residues" evidence="1">
    <location>
        <begin position="73"/>
        <end position="84"/>
    </location>
</feature>
<reference evidence="2 3" key="1">
    <citation type="submission" date="2023-04" db="EMBL/GenBank/DDBJ databases">
        <title>Genome of Basidiobolus ranarum AG-B5.</title>
        <authorList>
            <person name="Stajich J.E."/>
            <person name="Carter-House D."/>
            <person name="Gryganskyi A."/>
        </authorList>
    </citation>
    <scope>NUCLEOTIDE SEQUENCE [LARGE SCALE GENOMIC DNA]</scope>
    <source>
        <strain evidence="2 3">AG-B5</strain>
    </source>
</reference>
<name>A0ABR2WU15_9FUNG</name>
<evidence type="ECO:0008006" key="4">
    <source>
        <dbReference type="Google" id="ProtNLM"/>
    </source>
</evidence>
<feature type="compositionally biased region" description="Polar residues" evidence="1">
    <location>
        <begin position="282"/>
        <end position="309"/>
    </location>
</feature>
<evidence type="ECO:0000313" key="3">
    <source>
        <dbReference type="Proteomes" id="UP001479436"/>
    </source>
</evidence>